<keyword evidence="3" id="KW-1003">Cell membrane</keyword>
<evidence type="ECO:0000256" key="7">
    <source>
        <dbReference type="SAM" id="Phobius"/>
    </source>
</evidence>
<evidence type="ECO:0000256" key="5">
    <source>
        <dbReference type="ARBA" id="ARBA00022989"/>
    </source>
</evidence>
<dbReference type="InterPro" id="IPR051907">
    <property type="entry name" value="DoxX-like_oxidoreductase"/>
</dbReference>
<gene>
    <name evidence="8" type="ORF">H8B17_09225</name>
</gene>
<dbReference type="RefSeq" id="WP_190308895.1">
    <property type="nucleotide sequence ID" value="NZ_JACNYK010000002.1"/>
</dbReference>
<dbReference type="InterPro" id="IPR032808">
    <property type="entry name" value="DoxX"/>
</dbReference>
<dbReference type="PANTHER" id="PTHR33452:SF1">
    <property type="entry name" value="INNER MEMBRANE PROTEIN YPHA-RELATED"/>
    <property type="match status" value="1"/>
</dbReference>
<evidence type="ECO:0000256" key="3">
    <source>
        <dbReference type="ARBA" id="ARBA00022475"/>
    </source>
</evidence>
<feature type="transmembrane region" description="Helical" evidence="7">
    <location>
        <begin position="54"/>
        <end position="74"/>
    </location>
</feature>
<proteinExistence type="inferred from homology"/>
<evidence type="ECO:0000313" key="9">
    <source>
        <dbReference type="Proteomes" id="UP000606494"/>
    </source>
</evidence>
<keyword evidence="6 7" id="KW-0472">Membrane</keyword>
<protein>
    <submittedName>
        <fullName evidence="8">DoxX family protein</fullName>
    </submittedName>
</protein>
<name>A0ABR7Y3C6_9SPHI</name>
<feature type="transmembrane region" description="Helical" evidence="7">
    <location>
        <begin position="120"/>
        <end position="140"/>
    </location>
</feature>
<comment type="caution">
    <text evidence="8">The sequence shown here is derived from an EMBL/GenBank/DDBJ whole genome shotgun (WGS) entry which is preliminary data.</text>
</comment>
<organism evidence="8 9">
    <name type="scientific">Sphingobacterium arenae</name>
    <dbReference type="NCBI Taxonomy" id="1280598"/>
    <lineage>
        <taxon>Bacteria</taxon>
        <taxon>Pseudomonadati</taxon>
        <taxon>Bacteroidota</taxon>
        <taxon>Sphingobacteriia</taxon>
        <taxon>Sphingobacteriales</taxon>
        <taxon>Sphingobacteriaceae</taxon>
        <taxon>Sphingobacterium</taxon>
    </lineage>
</organism>
<evidence type="ECO:0000256" key="1">
    <source>
        <dbReference type="ARBA" id="ARBA00004651"/>
    </source>
</evidence>
<dbReference type="EMBL" id="JACNYK010000002">
    <property type="protein sequence ID" value="MBD1425761.1"/>
    <property type="molecule type" value="Genomic_DNA"/>
</dbReference>
<evidence type="ECO:0000313" key="8">
    <source>
        <dbReference type="EMBL" id="MBD1425761.1"/>
    </source>
</evidence>
<evidence type="ECO:0000256" key="2">
    <source>
        <dbReference type="ARBA" id="ARBA00006679"/>
    </source>
</evidence>
<comment type="subcellular location">
    <subcellularLocation>
        <location evidence="1">Cell membrane</location>
        <topology evidence="1">Multi-pass membrane protein</topology>
    </subcellularLocation>
</comment>
<feature type="transmembrane region" description="Helical" evidence="7">
    <location>
        <begin position="81"/>
        <end position="100"/>
    </location>
</feature>
<evidence type="ECO:0000256" key="4">
    <source>
        <dbReference type="ARBA" id="ARBA00022692"/>
    </source>
</evidence>
<evidence type="ECO:0000256" key="6">
    <source>
        <dbReference type="ARBA" id="ARBA00023136"/>
    </source>
</evidence>
<comment type="similarity">
    <text evidence="2">Belongs to the DoxX family.</text>
</comment>
<dbReference type="PANTHER" id="PTHR33452">
    <property type="entry name" value="OXIDOREDUCTASE CATD-RELATED"/>
    <property type="match status" value="1"/>
</dbReference>
<accession>A0ABR7Y3C6</accession>
<feature type="transmembrane region" description="Helical" evidence="7">
    <location>
        <begin position="12"/>
        <end position="34"/>
    </location>
</feature>
<reference evidence="8 9" key="1">
    <citation type="submission" date="2020-08" db="EMBL/GenBank/DDBJ databases">
        <title>Sphingobacterium sp. DN00404 isolated from aquaculture water.</title>
        <authorList>
            <person name="Zhang M."/>
        </authorList>
    </citation>
    <scope>NUCLEOTIDE SEQUENCE [LARGE SCALE GENOMIC DNA]</scope>
    <source>
        <strain evidence="8 9">KCTC 32294</strain>
    </source>
</reference>
<dbReference type="Pfam" id="PF07681">
    <property type="entry name" value="DoxX"/>
    <property type="match status" value="1"/>
</dbReference>
<sequence length="158" mass="17819">MKQKIFSTHNDYTGLIIRLTIGIVMFPHGARAMLGWFGGFGFAQTLEGLQQMGHPWLVGLLVILIEFFAPIFIITGFASRFWAIAMGGLFIGIILFAGHLEHGFFMNWFGDKEGEGFEYHLLMIGLCLALFIQGSGKFSLDNLISKKWLLFLQKIHFA</sequence>
<keyword evidence="5 7" id="KW-1133">Transmembrane helix</keyword>
<keyword evidence="4 7" id="KW-0812">Transmembrane</keyword>
<dbReference type="Proteomes" id="UP000606494">
    <property type="component" value="Unassembled WGS sequence"/>
</dbReference>
<keyword evidence="9" id="KW-1185">Reference proteome</keyword>